<protein>
    <submittedName>
        <fullName evidence="1">Uncharacterized protein</fullName>
    </submittedName>
</protein>
<proteinExistence type="predicted"/>
<keyword evidence="2" id="KW-1185">Reference proteome</keyword>
<name>A0ABT6KRH7_9MICO</name>
<dbReference type="Proteomes" id="UP001160142">
    <property type="component" value="Unassembled WGS sequence"/>
</dbReference>
<dbReference type="RefSeq" id="WP_322134111.1">
    <property type="nucleotide sequence ID" value="NZ_CP085036.1"/>
</dbReference>
<organism evidence="1 2">
    <name type="scientific">Antiquaquibacter oligotrophicus</name>
    <dbReference type="NCBI Taxonomy" id="2880260"/>
    <lineage>
        <taxon>Bacteria</taxon>
        <taxon>Bacillati</taxon>
        <taxon>Actinomycetota</taxon>
        <taxon>Actinomycetes</taxon>
        <taxon>Micrococcales</taxon>
        <taxon>Microbacteriaceae</taxon>
        <taxon>Antiquaquibacter</taxon>
    </lineage>
</organism>
<accession>A0ABT6KRH7</accession>
<gene>
    <name evidence="1" type="ORF">M2152_001991</name>
</gene>
<dbReference type="EMBL" id="JARXVQ010000001">
    <property type="protein sequence ID" value="MDH6181809.1"/>
    <property type="molecule type" value="Genomic_DNA"/>
</dbReference>
<sequence length="118" mass="13571">MSSRPWYIREGDDNTLYDGRLRFMLREGDDGPLEPENLSEWEDWKSQWRPYPTAETFVELEVDETGAEDGYLTLHATAADTIAMGGRDGVFDIQATKDGKIRTFYSEQTVLEREVTRG</sequence>
<evidence type="ECO:0000313" key="1">
    <source>
        <dbReference type="EMBL" id="MDH6181809.1"/>
    </source>
</evidence>
<evidence type="ECO:0000313" key="2">
    <source>
        <dbReference type="Proteomes" id="UP001160142"/>
    </source>
</evidence>
<reference evidence="1 2" key="1">
    <citation type="submission" date="2023-04" db="EMBL/GenBank/DDBJ databases">
        <title>Genome Encyclopedia of Bacteria and Archaea VI: Functional Genomics of Type Strains.</title>
        <authorList>
            <person name="Whitman W."/>
        </authorList>
    </citation>
    <scope>NUCLEOTIDE SEQUENCE [LARGE SCALE GENOMIC DNA]</scope>
    <source>
        <strain evidence="1 2">SG_E_30_P1</strain>
    </source>
</reference>
<comment type="caution">
    <text evidence="1">The sequence shown here is derived from an EMBL/GenBank/DDBJ whole genome shotgun (WGS) entry which is preliminary data.</text>
</comment>